<dbReference type="SUPFAM" id="SSF52218">
    <property type="entry name" value="Flavoproteins"/>
    <property type="match status" value="1"/>
</dbReference>
<dbReference type="InterPro" id="IPR001433">
    <property type="entry name" value="OxRdtase_FAD/NAD-bd"/>
</dbReference>
<keyword evidence="8" id="KW-0521">NADP</keyword>
<dbReference type="InterPro" id="IPR008254">
    <property type="entry name" value="Flavodoxin/NO_synth"/>
</dbReference>
<evidence type="ECO:0000256" key="4">
    <source>
        <dbReference type="ARBA" id="ARBA00022605"/>
    </source>
</evidence>
<dbReference type="InterPro" id="IPR001094">
    <property type="entry name" value="Flavdoxin-like"/>
</dbReference>
<keyword evidence="4" id="KW-0028">Amino-acid biosynthesis</keyword>
<dbReference type="PRINTS" id="PR00371">
    <property type="entry name" value="FPNCR"/>
</dbReference>
<gene>
    <name evidence="14" type="ORF">ACFFU9_08330</name>
</gene>
<dbReference type="EC" id="1.8.1.2" evidence="14"/>
<organism evidence="14 15">
    <name type="scientific">Mariniflexile ostreae</name>
    <dbReference type="NCBI Taxonomy" id="1520892"/>
    <lineage>
        <taxon>Bacteria</taxon>
        <taxon>Pseudomonadati</taxon>
        <taxon>Bacteroidota</taxon>
        <taxon>Flavobacteriia</taxon>
        <taxon>Flavobacteriales</taxon>
        <taxon>Flavobacteriaceae</taxon>
        <taxon>Mariniflexile</taxon>
    </lineage>
</organism>
<dbReference type="NCBIfam" id="TIGR01931">
    <property type="entry name" value="cysJ"/>
    <property type="match status" value="1"/>
</dbReference>
<name>A0ABV5FBC6_9FLAO</name>
<dbReference type="InterPro" id="IPR029039">
    <property type="entry name" value="Flavoprotein-like_sf"/>
</dbReference>
<dbReference type="RefSeq" id="WP_379860944.1">
    <property type="nucleotide sequence ID" value="NZ_JBHMFC010000031.1"/>
</dbReference>
<dbReference type="InterPro" id="IPR017938">
    <property type="entry name" value="Riboflavin_synthase-like_b-brl"/>
</dbReference>
<evidence type="ECO:0000259" key="12">
    <source>
        <dbReference type="PROSITE" id="PS50902"/>
    </source>
</evidence>
<dbReference type="Gene3D" id="1.20.990.10">
    <property type="entry name" value="NADPH-cytochrome p450 Reductase, Chain A, domain 3"/>
    <property type="match status" value="1"/>
</dbReference>
<dbReference type="GO" id="GO:0004783">
    <property type="term" value="F:sulfite reductase (NADPH) activity"/>
    <property type="evidence" value="ECO:0007669"/>
    <property type="project" value="UniProtKB-EC"/>
</dbReference>
<evidence type="ECO:0000259" key="13">
    <source>
        <dbReference type="PROSITE" id="PS51384"/>
    </source>
</evidence>
<feature type="domain" description="Flavodoxin-like" evidence="12">
    <location>
        <begin position="72"/>
        <end position="210"/>
    </location>
</feature>
<comment type="caution">
    <text evidence="14">The sequence shown here is derived from an EMBL/GenBank/DDBJ whole genome shotgun (WGS) entry which is preliminary data.</text>
</comment>
<keyword evidence="15" id="KW-1185">Reference proteome</keyword>
<dbReference type="Pfam" id="PF00175">
    <property type="entry name" value="NAD_binding_1"/>
    <property type="match status" value="1"/>
</dbReference>
<sequence length="606" mass="66839">MDLKKGLERGPFNDSQAEKLNDALSGLDSGQLHWLSGFFSGLNQKASIAATAADSQVPTATTAGVALVPEKINILFGSHTGHSEALAHQMAAQAKERGLEVEVLDMASFKTRNLKSIKNLAVIVSTHGLGEPPVQAEDLHKHLHGKKAPDLSHINFSVLALGDSSYVDFCQTGKDFDAVLETLGAKRIVPRQDCDVDYEDLAEAWQTLFLDTIAQSSGPISVPDSSNSVAAPANAVVYDKKNLFEATILEKINLNATGSSKETIHLELDLEGSGITYEPGDALGVYGSNAPKLVQGVLEATNLTGEEQVSTHNGEKTVLEALTYDYELTPLSKPTLSKYAELTDSARLKDILKDNNTIAEYLLGRDVLDLIHEEPYEFSANELISVLKNNTARMYSIASSQEAVEDEVHLLVSVVRYNAFGRDKEGQCSSTLADRLEVDDKVKIFVDKNTRFKLPENPDTPIIMVGPGTGVAPFRAFMQQLEVSEKKAPSWLFFGDRNFTTDFLYQAEWQQYLKEGVLTKADVAFSRDQTEKQYVQHKMLENSKELYDWLENGAHFYVCGDADKMAKDVDVALKQIIQEQGGVTLEKAEQYIKNLQLSNRYQADIY</sequence>
<keyword evidence="11" id="KW-0198">Cysteine biosynthesis</keyword>
<dbReference type="InterPro" id="IPR001709">
    <property type="entry name" value="Flavoprot_Pyr_Nucl_cyt_Rdtase"/>
</dbReference>
<evidence type="ECO:0000256" key="11">
    <source>
        <dbReference type="ARBA" id="ARBA00023192"/>
    </source>
</evidence>
<comment type="cofactor">
    <cofactor evidence="2">
        <name>FAD</name>
        <dbReference type="ChEBI" id="CHEBI:57692"/>
    </cofactor>
</comment>
<dbReference type="PRINTS" id="PR00369">
    <property type="entry name" value="FLAVODOXIN"/>
</dbReference>
<dbReference type="Pfam" id="PF00667">
    <property type="entry name" value="FAD_binding_1"/>
    <property type="match status" value="1"/>
</dbReference>
<evidence type="ECO:0000256" key="3">
    <source>
        <dbReference type="ARBA" id="ARBA00022448"/>
    </source>
</evidence>
<evidence type="ECO:0000313" key="15">
    <source>
        <dbReference type="Proteomes" id="UP001589585"/>
    </source>
</evidence>
<dbReference type="PIRSF" id="PIRSF000207">
    <property type="entry name" value="SiR-FP_CysJ"/>
    <property type="match status" value="1"/>
</dbReference>
<dbReference type="Gene3D" id="2.40.30.10">
    <property type="entry name" value="Translation factors"/>
    <property type="match status" value="1"/>
</dbReference>
<dbReference type="Pfam" id="PF00258">
    <property type="entry name" value="Flavodoxin_1"/>
    <property type="match status" value="1"/>
</dbReference>
<dbReference type="InterPro" id="IPR039261">
    <property type="entry name" value="FNR_nucleotide-bd"/>
</dbReference>
<keyword evidence="6" id="KW-0288">FMN</keyword>
<reference evidence="14 15" key="1">
    <citation type="submission" date="2024-09" db="EMBL/GenBank/DDBJ databases">
        <authorList>
            <person name="Sun Q."/>
            <person name="Mori K."/>
        </authorList>
    </citation>
    <scope>NUCLEOTIDE SEQUENCE [LARGE SCALE GENOMIC DNA]</scope>
    <source>
        <strain evidence="14 15">CECT 8622</strain>
    </source>
</reference>
<comment type="cofactor">
    <cofactor evidence="1">
        <name>FMN</name>
        <dbReference type="ChEBI" id="CHEBI:58210"/>
    </cofactor>
</comment>
<dbReference type="EMBL" id="JBHMFC010000031">
    <property type="protein sequence ID" value="MFB9056746.1"/>
    <property type="molecule type" value="Genomic_DNA"/>
</dbReference>
<dbReference type="PANTHER" id="PTHR19384">
    <property type="entry name" value="NITRIC OXIDE SYNTHASE-RELATED"/>
    <property type="match status" value="1"/>
</dbReference>
<evidence type="ECO:0000256" key="7">
    <source>
        <dbReference type="ARBA" id="ARBA00022827"/>
    </source>
</evidence>
<evidence type="ECO:0000256" key="6">
    <source>
        <dbReference type="ARBA" id="ARBA00022643"/>
    </source>
</evidence>
<dbReference type="CDD" id="cd06199">
    <property type="entry name" value="SiR"/>
    <property type="match status" value="1"/>
</dbReference>
<evidence type="ECO:0000256" key="9">
    <source>
        <dbReference type="ARBA" id="ARBA00022982"/>
    </source>
</evidence>
<evidence type="ECO:0000313" key="14">
    <source>
        <dbReference type="EMBL" id="MFB9056746.1"/>
    </source>
</evidence>
<dbReference type="InterPro" id="IPR003097">
    <property type="entry name" value="CysJ-like_FAD-binding"/>
</dbReference>
<evidence type="ECO:0000256" key="8">
    <source>
        <dbReference type="ARBA" id="ARBA00022857"/>
    </source>
</evidence>
<dbReference type="PROSITE" id="PS50902">
    <property type="entry name" value="FLAVODOXIN_LIKE"/>
    <property type="match status" value="1"/>
</dbReference>
<evidence type="ECO:0000256" key="10">
    <source>
        <dbReference type="ARBA" id="ARBA00023002"/>
    </source>
</evidence>
<dbReference type="SUPFAM" id="SSF63380">
    <property type="entry name" value="Riboflavin synthase domain-like"/>
    <property type="match status" value="1"/>
</dbReference>
<evidence type="ECO:0000256" key="1">
    <source>
        <dbReference type="ARBA" id="ARBA00001917"/>
    </source>
</evidence>
<dbReference type="InterPro" id="IPR023173">
    <property type="entry name" value="NADPH_Cyt_P450_Rdtase_alpha"/>
</dbReference>
<accession>A0ABV5FBC6</accession>
<dbReference type="Proteomes" id="UP001589585">
    <property type="component" value="Unassembled WGS sequence"/>
</dbReference>
<evidence type="ECO:0000256" key="2">
    <source>
        <dbReference type="ARBA" id="ARBA00001974"/>
    </source>
</evidence>
<keyword evidence="7" id="KW-0274">FAD</keyword>
<keyword evidence="5" id="KW-0285">Flavoprotein</keyword>
<dbReference type="Gene3D" id="3.40.50.360">
    <property type="match status" value="1"/>
</dbReference>
<dbReference type="InterPro" id="IPR010199">
    <property type="entry name" value="CysJ"/>
</dbReference>
<dbReference type="PROSITE" id="PS51384">
    <property type="entry name" value="FAD_FR"/>
    <property type="match status" value="1"/>
</dbReference>
<protein>
    <submittedName>
        <fullName evidence="14">Assimilatory sulfite reductase (NADPH) flavoprotein subunit</fullName>
        <ecNumber evidence="14">1.8.1.2</ecNumber>
    </submittedName>
</protein>
<evidence type="ECO:0000256" key="5">
    <source>
        <dbReference type="ARBA" id="ARBA00022630"/>
    </source>
</evidence>
<dbReference type="Gene3D" id="3.40.50.80">
    <property type="entry name" value="Nucleotide-binding domain of ferredoxin-NADP reductase (FNR) module"/>
    <property type="match status" value="1"/>
</dbReference>
<keyword evidence="9" id="KW-0249">Electron transport</keyword>
<feature type="domain" description="FAD-binding FR-type" evidence="13">
    <location>
        <begin position="241"/>
        <end position="455"/>
    </location>
</feature>
<keyword evidence="3" id="KW-0813">Transport</keyword>
<dbReference type="PANTHER" id="PTHR19384:SF128">
    <property type="entry name" value="NADPH OXIDOREDUCTASE A"/>
    <property type="match status" value="1"/>
</dbReference>
<dbReference type="SUPFAM" id="SSF52343">
    <property type="entry name" value="Ferredoxin reductase-like, C-terminal NADP-linked domain"/>
    <property type="match status" value="1"/>
</dbReference>
<dbReference type="InterPro" id="IPR017927">
    <property type="entry name" value="FAD-bd_FR_type"/>
</dbReference>
<keyword evidence="10 14" id="KW-0560">Oxidoreductase</keyword>
<proteinExistence type="predicted"/>